<evidence type="ECO:0000313" key="4">
    <source>
        <dbReference type="EMBL" id="CAI6268078.1"/>
    </source>
</evidence>
<name>A0A9W4XE65_9PLEO</name>
<dbReference type="Pfam" id="PF10383">
    <property type="entry name" value="Clr2"/>
    <property type="match status" value="1"/>
</dbReference>
<feature type="region of interest" description="Disordered" evidence="1">
    <location>
        <begin position="668"/>
        <end position="738"/>
    </location>
</feature>
<organism evidence="4 5">
    <name type="scientific">Periconia digitata</name>
    <dbReference type="NCBI Taxonomy" id="1303443"/>
    <lineage>
        <taxon>Eukaryota</taxon>
        <taxon>Fungi</taxon>
        <taxon>Dikarya</taxon>
        <taxon>Ascomycota</taxon>
        <taxon>Pezizomycotina</taxon>
        <taxon>Dothideomycetes</taxon>
        <taxon>Pleosporomycetidae</taxon>
        <taxon>Pleosporales</taxon>
        <taxon>Massarineae</taxon>
        <taxon>Periconiaceae</taxon>
        <taxon>Periconia</taxon>
    </lineage>
</organism>
<feature type="domain" description="Cryptic loci regulator 2 C-terminal" evidence="2">
    <location>
        <begin position="417"/>
        <end position="539"/>
    </location>
</feature>
<evidence type="ECO:0000259" key="2">
    <source>
        <dbReference type="Pfam" id="PF10383"/>
    </source>
</evidence>
<feature type="region of interest" description="Disordered" evidence="1">
    <location>
        <begin position="10"/>
        <end position="29"/>
    </location>
</feature>
<dbReference type="EMBL" id="CAOQHR010000001">
    <property type="protein sequence ID" value="CAI6268078.1"/>
    <property type="molecule type" value="Genomic_DNA"/>
</dbReference>
<dbReference type="GO" id="GO:0031934">
    <property type="term" value="C:mating-type region heterochromatin"/>
    <property type="evidence" value="ECO:0007669"/>
    <property type="project" value="TreeGrafter"/>
</dbReference>
<dbReference type="GO" id="GO:0030466">
    <property type="term" value="P:silent mating-type cassette heterochromatin formation"/>
    <property type="evidence" value="ECO:0007669"/>
    <property type="project" value="TreeGrafter"/>
</dbReference>
<feature type="compositionally biased region" description="Low complexity" evidence="1">
    <location>
        <begin position="130"/>
        <end position="147"/>
    </location>
</feature>
<evidence type="ECO:0000313" key="5">
    <source>
        <dbReference type="Proteomes" id="UP001152607"/>
    </source>
</evidence>
<dbReference type="GO" id="GO:0070824">
    <property type="term" value="C:SHREC complex"/>
    <property type="evidence" value="ECO:0007669"/>
    <property type="project" value="InterPro"/>
</dbReference>
<evidence type="ECO:0000259" key="3">
    <source>
        <dbReference type="Pfam" id="PF16761"/>
    </source>
</evidence>
<evidence type="ECO:0000256" key="1">
    <source>
        <dbReference type="SAM" id="MobiDB-lite"/>
    </source>
</evidence>
<dbReference type="InterPro" id="IPR031915">
    <property type="entry name" value="Clr2_N"/>
</dbReference>
<feature type="region of interest" description="Disordered" evidence="1">
    <location>
        <begin position="126"/>
        <end position="218"/>
    </location>
</feature>
<dbReference type="InterPro" id="IPR038986">
    <property type="entry name" value="Clr2"/>
</dbReference>
<dbReference type="PANTHER" id="PTHR38046">
    <property type="entry name" value="CRYPTIC LOCI REGULATOR 2"/>
    <property type="match status" value="1"/>
</dbReference>
<comment type="caution">
    <text evidence="4">The sequence shown here is derived from an EMBL/GenBank/DDBJ whole genome shotgun (WGS) entry which is preliminary data.</text>
</comment>
<feature type="compositionally biased region" description="Polar residues" evidence="1">
    <location>
        <begin position="176"/>
        <end position="193"/>
    </location>
</feature>
<proteinExistence type="predicted"/>
<dbReference type="GO" id="GO:0033553">
    <property type="term" value="C:rDNA heterochromatin"/>
    <property type="evidence" value="ECO:0007669"/>
    <property type="project" value="TreeGrafter"/>
</dbReference>
<feature type="domain" description="Cryptic loci regulator 2 N-terminal" evidence="3">
    <location>
        <begin position="56"/>
        <end position="120"/>
    </location>
</feature>
<dbReference type="InterPro" id="IPR018839">
    <property type="entry name" value="Tscrpt-silencing_Clr2_C"/>
</dbReference>
<feature type="compositionally biased region" description="Acidic residues" evidence="1">
    <location>
        <begin position="676"/>
        <end position="693"/>
    </location>
</feature>
<protein>
    <submittedName>
        <fullName evidence="4">Uncharacterized protein</fullName>
    </submittedName>
</protein>
<keyword evidence="5" id="KW-1185">Reference proteome</keyword>
<dbReference type="PANTHER" id="PTHR38046:SF1">
    <property type="entry name" value="CRYPTIC LOCI REGULATOR 2"/>
    <property type="match status" value="1"/>
</dbReference>
<gene>
    <name evidence="4" type="ORF">PDIGIT_LOCUS1615</name>
</gene>
<reference evidence="4" key="1">
    <citation type="submission" date="2023-01" db="EMBL/GenBank/DDBJ databases">
        <authorList>
            <person name="Van Ghelder C."/>
            <person name="Rancurel C."/>
        </authorList>
    </citation>
    <scope>NUCLEOTIDE SEQUENCE</scope>
    <source>
        <strain evidence="4">CNCM I-4278</strain>
    </source>
</reference>
<sequence length="738" mass="83283">MSRRIVVPLRPFSDGDPSHKPTNPAMKQVDPPTIYLEKLADEWMKTRDEAKPGCSYILRALPHGYTLWEKTRGGTSKKHVDRWLYGHPEGKSFDSPNRYFPHFLHLMENGSSMGCPCSVCTKSGQPHCAASKSSKRSGSIISSRSASTNPSLSNALASNHQPVQLGGPVPIAPHHQTAQSSDLAPAASYSNALPTAPLPKGRPKMIPPGMDTSRVDEEGTPDVWRNLIDKLKRHITVDQPIDEPLSMDWRAEQRLVPDLLHRSAKEPQCMPRVGEIVLYLRNANNRQVKVIKEDSGEYMLHDVATDTRLEPALWAAGLVTQVPESDGNDQDEISDTISGVRVEPIPNPNDTNKSLSKRYKYVPTRYTRPFFGWKHYLSHLPDDEWHPTVRNALTCMSTMSLVSRYRFQGEWPKASVWCHGIYVGSELFVVGDTVRMSPKAGYPKCTDIMVIKSIRLKMSNLQHASNNDYDDGSPYNSEAWIYGTAYTMDPSRSNKLYLDHTNATTPRAADGYSITWHPLHPSNKEIAVPFSRIMSRLYESDAMHDYFSAAYIDQGREWIQEGRKFARENDNRILKSPGTTWCWLDTRSQALDLETVNGLEVGIHDNERDLKDLRQKAKILEGIVAPNQEPKTATRDLRQFMAPAGFEEMPVRKKPALPIVPELLGVGQKRKHVVDVSDDENEEQDDEDEDEDEFRQHTIVLDDDGPSSPHEDGVTGHRLHVQQPSKRLKVLVQPSERE</sequence>
<accession>A0A9W4XE65</accession>
<dbReference type="Pfam" id="PF16761">
    <property type="entry name" value="Clr2_transil"/>
    <property type="match status" value="1"/>
</dbReference>
<dbReference type="Proteomes" id="UP001152607">
    <property type="component" value="Unassembled WGS sequence"/>
</dbReference>
<dbReference type="OrthoDB" id="438224at2759"/>
<dbReference type="AlphaFoldDB" id="A0A9W4XE65"/>
<feature type="compositionally biased region" description="Polar residues" evidence="1">
    <location>
        <begin position="148"/>
        <end position="162"/>
    </location>
</feature>